<dbReference type="KEGG" id="clec:106667800"/>
<organism evidence="2 3">
    <name type="scientific">Cimex lectularius</name>
    <name type="common">Bed bug</name>
    <name type="synonym">Acanthia lectularia</name>
    <dbReference type="NCBI Taxonomy" id="79782"/>
    <lineage>
        <taxon>Eukaryota</taxon>
        <taxon>Metazoa</taxon>
        <taxon>Ecdysozoa</taxon>
        <taxon>Arthropoda</taxon>
        <taxon>Hexapoda</taxon>
        <taxon>Insecta</taxon>
        <taxon>Pterygota</taxon>
        <taxon>Neoptera</taxon>
        <taxon>Paraneoptera</taxon>
        <taxon>Hemiptera</taxon>
        <taxon>Heteroptera</taxon>
        <taxon>Panheteroptera</taxon>
        <taxon>Cimicomorpha</taxon>
        <taxon>Cimicidae</taxon>
        <taxon>Cimex</taxon>
    </lineage>
</organism>
<dbReference type="OrthoDB" id="72819at2759"/>
<dbReference type="Pfam" id="PF18036">
    <property type="entry name" value="Ubiquitin_4"/>
    <property type="match status" value="1"/>
</dbReference>
<dbReference type="Proteomes" id="UP000494040">
    <property type="component" value="Unassembled WGS sequence"/>
</dbReference>
<dbReference type="EnsemblMetazoa" id="XM_014395973.2">
    <property type="protein sequence ID" value="XP_014251459.1"/>
    <property type="gene ID" value="LOC106667800"/>
</dbReference>
<dbReference type="CDD" id="cd17058">
    <property type="entry name" value="Ubl_SNRNP25"/>
    <property type="match status" value="1"/>
</dbReference>
<evidence type="ECO:0000313" key="2">
    <source>
        <dbReference type="EnsemblMetazoa" id="XP_014251459.1"/>
    </source>
</evidence>
<dbReference type="PANTHER" id="PTHR14942">
    <property type="entry name" value="U11/U12 SMALL NUCLEAR RIBONUCLEOPROTEIN 25 KDA PROTEIN"/>
    <property type="match status" value="1"/>
</dbReference>
<accession>A0A8I6RWG2</accession>
<dbReference type="SUPFAM" id="SSF54236">
    <property type="entry name" value="Ubiquitin-like"/>
    <property type="match status" value="1"/>
</dbReference>
<name>A0A8I6RWG2_CIMLE</name>
<proteinExistence type="predicted"/>
<dbReference type="GeneID" id="106667800"/>
<feature type="domain" description="SNRNP25 ubiquitin-like" evidence="1">
    <location>
        <begin position="66"/>
        <end position="153"/>
    </location>
</feature>
<sequence length="170" mass="19433">MDLEESVPVEKPEAEKVRFTHNELLEITNKTLSDLISCDSLIKDLPHDPTLDEINAQLALHHGQSITVIVKKDNNEKLPIVVHHGATVSDLKKAIRRYVALSLRRKGDNTKISWKYVWKENNLKSGSVILEEDRAKLNDCGIVNGSKVTFVKRFRQKNSIKYSKSKRVNY</sequence>
<dbReference type="GO" id="GO:0000398">
    <property type="term" value="P:mRNA splicing, via spliceosome"/>
    <property type="evidence" value="ECO:0007669"/>
    <property type="project" value="InterPro"/>
</dbReference>
<keyword evidence="3" id="KW-1185">Reference proteome</keyword>
<dbReference type="RefSeq" id="XP_014251459.1">
    <property type="nucleotide sequence ID" value="XM_014395973.2"/>
</dbReference>
<dbReference type="AlphaFoldDB" id="A0A8I6RWG2"/>
<dbReference type="GO" id="GO:0005689">
    <property type="term" value="C:U12-type spliceosomal complex"/>
    <property type="evidence" value="ECO:0007669"/>
    <property type="project" value="TreeGrafter"/>
</dbReference>
<evidence type="ECO:0000313" key="3">
    <source>
        <dbReference type="Proteomes" id="UP000494040"/>
    </source>
</evidence>
<dbReference type="InterPro" id="IPR039690">
    <property type="entry name" value="SNRNP25"/>
</dbReference>
<dbReference type="InterPro" id="IPR029071">
    <property type="entry name" value="Ubiquitin-like_domsf"/>
</dbReference>
<protein>
    <recommendedName>
        <fullName evidence="1">SNRNP25 ubiquitin-like domain-containing protein</fullName>
    </recommendedName>
</protein>
<evidence type="ECO:0000259" key="1">
    <source>
        <dbReference type="Pfam" id="PF18036"/>
    </source>
</evidence>
<dbReference type="Gene3D" id="3.10.20.90">
    <property type="entry name" value="Phosphatidylinositol 3-kinase Catalytic Subunit, Chain A, domain 1"/>
    <property type="match status" value="1"/>
</dbReference>
<dbReference type="PANTHER" id="PTHR14942:SF0">
    <property type="entry name" value="U11_U12 SMALL NUCLEAR RIBONUCLEOPROTEIN 25 KDA PROTEIN"/>
    <property type="match status" value="1"/>
</dbReference>
<dbReference type="OMA" id="KHVWANF"/>
<dbReference type="InterPro" id="IPR040610">
    <property type="entry name" value="SNRNP25_ubiquitin"/>
</dbReference>
<reference evidence="2" key="1">
    <citation type="submission" date="2022-01" db="UniProtKB">
        <authorList>
            <consortium name="EnsemblMetazoa"/>
        </authorList>
    </citation>
    <scope>IDENTIFICATION</scope>
</reference>